<dbReference type="RefSeq" id="WP_378592584.1">
    <property type="nucleotide sequence ID" value="NZ_JBHSKD010000027.1"/>
</dbReference>
<evidence type="ECO:0008006" key="3">
    <source>
        <dbReference type="Google" id="ProtNLM"/>
    </source>
</evidence>
<name>A0ABW0BN83_9ACTN</name>
<dbReference type="EMBL" id="JBHSKD010000027">
    <property type="protein sequence ID" value="MFC5178844.1"/>
    <property type="molecule type" value="Genomic_DNA"/>
</dbReference>
<accession>A0ABW0BN83</accession>
<sequence length="141" mass="15443">MATRETFTDEEWQDLQWALMLAGSHVTASDWPGWRKSFKEAAGGSRFLTLMQSSDNALVAALTSDQARRRPPDVSDRSTLAGEPALARIRAATALVREKAPEDLEDFRQVLLGVAQVMADEVDGTSEAEGLALERIREALA</sequence>
<protein>
    <recommendedName>
        <fullName evidence="3">DUF222 domain-containing protein</fullName>
    </recommendedName>
</protein>
<keyword evidence="2" id="KW-1185">Reference proteome</keyword>
<evidence type="ECO:0000313" key="2">
    <source>
        <dbReference type="Proteomes" id="UP001596087"/>
    </source>
</evidence>
<reference evidence="2" key="1">
    <citation type="journal article" date="2019" name="Int. J. Syst. Evol. Microbiol.">
        <title>The Global Catalogue of Microorganisms (GCM) 10K type strain sequencing project: providing services to taxonomists for standard genome sequencing and annotation.</title>
        <authorList>
            <consortium name="The Broad Institute Genomics Platform"/>
            <consortium name="The Broad Institute Genome Sequencing Center for Infectious Disease"/>
            <person name="Wu L."/>
            <person name="Ma J."/>
        </authorList>
    </citation>
    <scope>NUCLEOTIDE SEQUENCE [LARGE SCALE GENOMIC DNA]</scope>
    <source>
        <strain evidence="2">DFY41</strain>
    </source>
</reference>
<comment type="caution">
    <text evidence="1">The sequence shown here is derived from an EMBL/GenBank/DDBJ whole genome shotgun (WGS) entry which is preliminary data.</text>
</comment>
<gene>
    <name evidence="1" type="ORF">ACFPGP_19335</name>
</gene>
<dbReference type="Proteomes" id="UP001596087">
    <property type="component" value="Unassembled WGS sequence"/>
</dbReference>
<organism evidence="1 2">
    <name type="scientific">Nocardioides taihuensis</name>
    <dbReference type="NCBI Taxonomy" id="1835606"/>
    <lineage>
        <taxon>Bacteria</taxon>
        <taxon>Bacillati</taxon>
        <taxon>Actinomycetota</taxon>
        <taxon>Actinomycetes</taxon>
        <taxon>Propionibacteriales</taxon>
        <taxon>Nocardioidaceae</taxon>
        <taxon>Nocardioides</taxon>
    </lineage>
</organism>
<proteinExistence type="predicted"/>
<evidence type="ECO:0000313" key="1">
    <source>
        <dbReference type="EMBL" id="MFC5178844.1"/>
    </source>
</evidence>